<dbReference type="SMART" id="SM00320">
    <property type="entry name" value="WD40"/>
    <property type="match status" value="11"/>
</dbReference>
<feature type="repeat" description="WD" evidence="3">
    <location>
        <begin position="1024"/>
        <end position="1064"/>
    </location>
</feature>
<keyword evidence="1 3" id="KW-0853">WD repeat</keyword>
<dbReference type="Gene3D" id="2.130.10.10">
    <property type="entry name" value="YVTN repeat-like/Quinoprotein amine dehydrogenase"/>
    <property type="match status" value="5"/>
</dbReference>
<keyword evidence="10" id="KW-1185">Reference proteome</keyword>
<evidence type="ECO:0000313" key="9">
    <source>
        <dbReference type="EMBL" id="CAH0020521.1"/>
    </source>
</evidence>
<evidence type="ECO:0000259" key="6">
    <source>
        <dbReference type="Pfam" id="PF17100"/>
    </source>
</evidence>
<comment type="caution">
    <text evidence="9">The sequence shown here is derived from an EMBL/GenBank/DDBJ whole genome shotgun (WGS) entry which is preliminary data.</text>
</comment>
<feature type="domain" description="NWD NACHT-NTPase N-terminal" evidence="6">
    <location>
        <begin position="68"/>
        <end position="287"/>
    </location>
</feature>
<accession>A0A9N9V8J2</accession>
<feature type="repeat" description="WD" evidence="3">
    <location>
        <begin position="1124"/>
        <end position="1165"/>
    </location>
</feature>
<dbReference type="InterPro" id="IPR011047">
    <property type="entry name" value="Quinoprotein_ADH-like_sf"/>
</dbReference>
<evidence type="ECO:0000256" key="3">
    <source>
        <dbReference type="PROSITE-ProRule" id="PRU00221"/>
    </source>
</evidence>
<dbReference type="EMBL" id="CABFNQ020000645">
    <property type="protein sequence ID" value="CAH0020521.1"/>
    <property type="molecule type" value="Genomic_DNA"/>
</dbReference>
<dbReference type="InterPro" id="IPR020472">
    <property type="entry name" value="WD40_PAC1"/>
</dbReference>
<dbReference type="CDD" id="cd00200">
    <property type="entry name" value="WD40"/>
    <property type="match status" value="2"/>
</dbReference>
<dbReference type="InterPro" id="IPR031359">
    <property type="entry name" value="NACHT_N"/>
</dbReference>
<dbReference type="PRINTS" id="PR00320">
    <property type="entry name" value="GPROTEINBRPT"/>
</dbReference>
<proteinExistence type="predicted"/>
<dbReference type="SUPFAM" id="SSF50978">
    <property type="entry name" value="WD40 repeat-like"/>
    <property type="match status" value="1"/>
</dbReference>
<feature type="domain" description="Nephrocystin 3-like N-terminal" evidence="8">
    <location>
        <begin position="402"/>
        <end position="488"/>
    </location>
</feature>
<evidence type="ECO:0000256" key="4">
    <source>
        <dbReference type="SAM" id="Coils"/>
    </source>
</evidence>
<dbReference type="Pfam" id="PF00400">
    <property type="entry name" value="WD40"/>
    <property type="match status" value="8"/>
</dbReference>
<name>A0A9N9V8J2_9HYPO</name>
<feature type="repeat" description="WD" evidence="3">
    <location>
        <begin position="983"/>
        <end position="1023"/>
    </location>
</feature>
<dbReference type="PROSITE" id="PS50082">
    <property type="entry name" value="WD_REPEATS_2"/>
    <property type="match status" value="8"/>
</dbReference>
<dbReference type="PROSITE" id="PS50294">
    <property type="entry name" value="WD_REPEATS_REGION"/>
    <property type="match status" value="8"/>
</dbReference>
<dbReference type="OrthoDB" id="538223at2759"/>
<organism evidence="9 10">
    <name type="scientific">Clonostachys rhizophaga</name>
    <dbReference type="NCBI Taxonomy" id="160324"/>
    <lineage>
        <taxon>Eukaryota</taxon>
        <taxon>Fungi</taxon>
        <taxon>Dikarya</taxon>
        <taxon>Ascomycota</taxon>
        <taxon>Pezizomycotina</taxon>
        <taxon>Sordariomycetes</taxon>
        <taxon>Hypocreomycetidae</taxon>
        <taxon>Hypocreales</taxon>
        <taxon>Bionectriaceae</taxon>
        <taxon>Clonostachys</taxon>
    </lineage>
</organism>
<feature type="repeat" description="WD" evidence="3">
    <location>
        <begin position="860"/>
        <end position="901"/>
    </location>
</feature>
<evidence type="ECO:0000256" key="2">
    <source>
        <dbReference type="ARBA" id="ARBA00022737"/>
    </source>
</evidence>
<dbReference type="Pfam" id="PF24883">
    <property type="entry name" value="NPHP3_N"/>
    <property type="match status" value="2"/>
</dbReference>
<sequence>MAPRWFGKVGFGTKRLVQATPPPSASPAPSPPQSDSSTAIQVASRPVADPSSVTDSDICSLPNLQEWLWNKAYDELASSEPKLVEGYEKILSAELYRSGSTPVTTQPMENKIERTRKARCLQMQQLVQEGLKRTGKVASLKRGIDESSQAVEAVREVVSNAVHAASGAAIAWSGVCLGLEILSNPITEARDNRNGITYVLSRMEWYWNLVSLLLDENKAEQSVAGLRARLENHIAQLYKNLLAYQMKSVCLYHRNWAVTIGRDLLKIDAWAGHLSGIHEAELAVQRDMEQYNTEESKVRLQNLVDSAKATETNLQGIHSAIQDQTRQQEKRYQDDKDEQCLRDLRETDPRDDRTRIQSTKGGLLRDSYRWILEHDDFKRWRDDSQCQLLWITGDPGKARRCFYATEDRLSNATAVLRGLIYLLVQQQPSLIPHIRQKYDHAGKQLFEDLNAWESLSKILTAMLNDPSLEGAILIIDALDEFVTGKTLRKGWIGLSLELNKNSTSKAVETYIAYKVEQLARDKNYDQETKQAVENHLISNADGTFLWVALVYQELADPKVRKRHTLSKLQSFPRGLDSLYGQMMEHVRDSEDTDLCREVLAIASTVYRPVKLDELKALAQSLTDMDKEEIKEVVGACGSFLTLREDFIYFVHQSAKDYLLKKAFSYILPPGTAHQHRAMLLNSLQCLSETLQRDIYGVKAPGLFIDEISIPDPDPLSAVRYSCIYWVDHLDESEFDTEVGKTALSDGGAVHEFFKTKYLYWLEALGLLRIIVEGILAMEKLERFMVKIGSNKLKLTIRDARRFILSNRRVIEIAPLQAYVSALVFSPTKSLVREFFKKEEPSWIRLAPKFESDWDSCVQTLEDHSQEVRSLAVSPDGHRLASSSYHNEVKVWDIATGVCVKTFADHDELQRVAIAFIDSQRLACASQNKAIKIMDIATGLCVQTLEASGYAYSVATSGTQYLATCSDDDSKIFDIATGACLQTLVGHEGRMYSVAFLNSQQLASGSRDRTIKIWDISTGSCVQTLEGHSDEVTAVAVLDDRRLASGSADKTIKMWDIPTGTCLQTLEGHTQLIYSVAFSADSQRLASGSADGMVKVWDILTATCMETFGVHGNMDLGTSSYAQIPHGYGFEVTSVVFTTDFRWLVAGSKDRKARIWDATTGECVRTFEGHHDSVLYVAISSNSRLLASASRDKTIKIWDTTTGTCFQTLKGHIGLVASVSISTDGQWLASGSVNCTVRVWDMKTGQCVHTLEGHTSRVSSVVFSPDGHQLISGSYVSTFRLWEVPTGKCLQVFEGPDFFPHLAAFSADNEYLAMVTHDSGLEGDTIKVWHTATRTCIQTLKVDARITQVSFDSTTSSLLSTNMGFLSLDLQSLPPSIGNRSTTTGIQEAKHFGNRIRVDREWIMKGQQERLLWLPAEYRACSSAVARSTIALGCLSGRVLFLSFS</sequence>
<evidence type="ECO:0000259" key="7">
    <source>
        <dbReference type="Pfam" id="PF23239"/>
    </source>
</evidence>
<feature type="repeat" description="WD" evidence="3">
    <location>
        <begin position="1065"/>
        <end position="1106"/>
    </location>
</feature>
<feature type="compositionally biased region" description="Basic and acidic residues" evidence="5">
    <location>
        <begin position="326"/>
        <end position="355"/>
    </location>
</feature>
<dbReference type="PANTHER" id="PTHR19848">
    <property type="entry name" value="WD40 REPEAT PROTEIN"/>
    <property type="match status" value="1"/>
</dbReference>
<feature type="repeat" description="WD" evidence="3">
    <location>
        <begin position="1208"/>
        <end position="1249"/>
    </location>
</feature>
<dbReference type="Pfam" id="PF23239">
    <property type="entry name" value="DUF7069"/>
    <property type="match status" value="1"/>
</dbReference>
<dbReference type="InterPro" id="IPR055497">
    <property type="entry name" value="DUF7069"/>
</dbReference>
<protein>
    <recommendedName>
        <fullName evidence="11">Vegetative incompatibility protein HET-E-1</fullName>
    </recommendedName>
</protein>
<reference evidence="9" key="1">
    <citation type="submission" date="2021-10" db="EMBL/GenBank/DDBJ databases">
        <authorList>
            <person name="Piombo E."/>
        </authorList>
    </citation>
    <scope>NUCLEOTIDE SEQUENCE</scope>
</reference>
<feature type="repeat" description="WD" evidence="3">
    <location>
        <begin position="1250"/>
        <end position="1291"/>
    </location>
</feature>
<feature type="repeat" description="WD" evidence="3">
    <location>
        <begin position="1166"/>
        <end position="1207"/>
    </location>
</feature>
<evidence type="ECO:0000256" key="1">
    <source>
        <dbReference type="ARBA" id="ARBA00022574"/>
    </source>
</evidence>
<feature type="domain" description="Nephrocystin 3-like N-terminal" evidence="8">
    <location>
        <begin position="367"/>
        <end position="397"/>
    </location>
</feature>
<keyword evidence="2" id="KW-0677">Repeat</keyword>
<dbReference type="SUPFAM" id="SSF50998">
    <property type="entry name" value="Quinoprotein alcohol dehydrogenase-like"/>
    <property type="match status" value="1"/>
</dbReference>
<evidence type="ECO:0000259" key="8">
    <source>
        <dbReference type="Pfam" id="PF24883"/>
    </source>
</evidence>
<evidence type="ECO:0000256" key="5">
    <source>
        <dbReference type="SAM" id="MobiDB-lite"/>
    </source>
</evidence>
<dbReference type="InterPro" id="IPR036322">
    <property type="entry name" value="WD40_repeat_dom_sf"/>
</dbReference>
<gene>
    <name evidence="9" type="ORF">CRHIZ90672A_00004332</name>
</gene>
<dbReference type="InterPro" id="IPR019775">
    <property type="entry name" value="WD40_repeat_CS"/>
</dbReference>
<feature type="region of interest" description="Disordered" evidence="5">
    <location>
        <begin position="322"/>
        <end position="356"/>
    </location>
</feature>
<feature type="domain" description="DUF7069" evidence="7">
    <location>
        <begin position="504"/>
        <end position="554"/>
    </location>
</feature>
<dbReference type="PROSITE" id="PS00678">
    <property type="entry name" value="WD_REPEATS_1"/>
    <property type="match status" value="6"/>
</dbReference>
<dbReference type="InterPro" id="IPR001680">
    <property type="entry name" value="WD40_rpt"/>
</dbReference>
<dbReference type="Proteomes" id="UP000696573">
    <property type="component" value="Unassembled WGS sequence"/>
</dbReference>
<keyword evidence="4" id="KW-0175">Coiled coil</keyword>
<feature type="compositionally biased region" description="Pro residues" evidence="5">
    <location>
        <begin position="20"/>
        <end position="32"/>
    </location>
</feature>
<evidence type="ECO:0000313" key="10">
    <source>
        <dbReference type="Proteomes" id="UP000696573"/>
    </source>
</evidence>
<feature type="region of interest" description="Disordered" evidence="5">
    <location>
        <begin position="16"/>
        <end position="56"/>
    </location>
</feature>
<evidence type="ECO:0008006" key="11">
    <source>
        <dbReference type="Google" id="ProtNLM"/>
    </source>
</evidence>
<dbReference type="InterPro" id="IPR015943">
    <property type="entry name" value="WD40/YVTN_repeat-like_dom_sf"/>
</dbReference>
<dbReference type="PANTHER" id="PTHR19848:SF8">
    <property type="entry name" value="F-BOX AND WD REPEAT DOMAIN CONTAINING 7"/>
    <property type="match status" value="1"/>
</dbReference>
<feature type="coiled-coil region" evidence="4">
    <location>
        <begin position="216"/>
        <end position="247"/>
    </location>
</feature>
<dbReference type="InterPro" id="IPR056884">
    <property type="entry name" value="NPHP3-like_N"/>
</dbReference>
<dbReference type="Pfam" id="PF17100">
    <property type="entry name" value="NACHT_N"/>
    <property type="match status" value="1"/>
</dbReference>